<name>A0ABY4SDM7_AQUTE</name>
<sequence>MRQLNRSTTALAVLALMATLAGCSSVENLMSGDKIDYRSKARQSQSPLEVPPDLTQLARDGRYQAASGSVSAAGYQANANVPGAANPAAPEATQTVAPQAIGDIRVLRDGNQRWLFVPATPEQLWPQLQQFWQERGFVLATDSPQAGVMETDWAENRAKIADDIIRRTLGRVLDSLYSTGERDKFRTRVERVAGGTEVYISHRGMQEVYTSRERDQTNWTVRPADPELEAEFLQRLMVKLGADKTRADQAVASAGAAAPNGAPAAPGTPVSARARVVPGQDAATLTVDEGFDRAWRRVGLALDRGGFTVEDRDRAGGIYYVRYADPKMAGKEEPGFFSKLFSWGDDKGKNTLTGPGRYRINLKTTGNQTTVAVYTSAGQPENTDIGQRIVRILADDLK</sequence>
<keyword evidence="3" id="KW-1185">Reference proteome</keyword>
<dbReference type="InterPro" id="IPR042268">
    <property type="entry name" value="BamC_C"/>
</dbReference>
<protein>
    <submittedName>
        <fullName evidence="2">Outer membrane protein assembly factor BamC</fullName>
    </submittedName>
</protein>
<reference evidence="2" key="1">
    <citation type="submission" date="2022-05" db="EMBL/GenBank/DDBJ databases">
        <title>An RpoN-dependent PEP-CTERM gene is involved in floc formation of an Aquincola tertiaricarbonis strain.</title>
        <authorList>
            <person name="Qiu D."/>
            <person name="Xia M."/>
        </authorList>
    </citation>
    <scope>NUCLEOTIDE SEQUENCE</scope>
    <source>
        <strain evidence="2">RN12</strain>
    </source>
</reference>
<dbReference type="Pfam" id="PF06804">
    <property type="entry name" value="Lipoprotein_18"/>
    <property type="match status" value="1"/>
</dbReference>
<dbReference type="InterPro" id="IPR010653">
    <property type="entry name" value="NlpB/DapX"/>
</dbReference>
<evidence type="ECO:0000313" key="2">
    <source>
        <dbReference type="EMBL" id="URI11104.1"/>
    </source>
</evidence>
<evidence type="ECO:0000313" key="3">
    <source>
        <dbReference type="Proteomes" id="UP001056201"/>
    </source>
</evidence>
<feature type="chain" id="PRO_5046800393" evidence="1">
    <location>
        <begin position="22"/>
        <end position="398"/>
    </location>
</feature>
<dbReference type="RefSeq" id="WP_250199303.1">
    <property type="nucleotide sequence ID" value="NZ_CP097636.1"/>
</dbReference>
<keyword evidence="1" id="KW-0732">Signal</keyword>
<accession>A0ABY4SDM7</accession>
<dbReference type="EMBL" id="CP097636">
    <property type="protein sequence ID" value="URI11104.1"/>
    <property type="molecule type" value="Genomic_DNA"/>
</dbReference>
<dbReference type="Proteomes" id="UP001056201">
    <property type="component" value="Chromosome 2"/>
</dbReference>
<proteinExistence type="predicted"/>
<evidence type="ECO:0000256" key="1">
    <source>
        <dbReference type="SAM" id="SignalP"/>
    </source>
</evidence>
<dbReference type="PROSITE" id="PS51257">
    <property type="entry name" value="PROKAR_LIPOPROTEIN"/>
    <property type="match status" value="1"/>
</dbReference>
<gene>
    <name evidence="2" type="primary">bamC</name>
    <name evidence="2" type="ORF">MW290_19240</name>
</gene>
<organism evidence="2 3">
    <name type="scientific">Aquincola tertiaricarbonis</name>
    <dbReference type="NCBI Taxonomy" id="391953"/>
    <lineage>
        <taxon>Bacteria</taxon>
        <taxon>Pseudomonadati</taxon>
        <taxon>Pseudomonadota</taxon>
        <taxon>Betaproteobacteria</taxon>
        <taxon>Burkholderiales</taxon>
        <taxon>Sphaerotilaceae</taxon>
        <taxon>Aquincola</taxon>
    </lineage>
</organism>
<dbReference type="Gene3D" id="3.30.310.170">
    <property type="entry name" value="Outer membrane protein assembly factor BamC"/>
    <property type="match status" value="1"/>
</dbReference>
<feature type="signal peptide" evidence="1">
    <location>
        <begin position="1"/>
        <end position="21"/>
    </location>
</feature>